<keyword evidence="10" id="KW-1185">Reference proteome</keyword>
<comment type="subcellular location">
    <subcellularLocation>
        <location evidence="1">Membrane</location>
        <topology evidence="1">Multi-pass membrane protein</topology>
    </subcellularLocation>
</comment>
<keyword evidence="2" id="KW-0813">Transport</keyword>
<dbReference type="GO" id="GO:0006820">
    <property type="term" value="P:monoatomic anion transport"/>
    <property type="evidence" value="ECO:0007669"/>
    <property type="project" value="TreeGrafter"/>
</dbReference>
<dbReference type="SUPFAM" id="SSF103473">
    <property type="entry name" value="MFS general substrate transporter"/>
    <property type="match status" value="1"/>
</dbReference>
<dbReference type="OrthoDB" id="2985014at2759"/>
<keyword evidence="5 8" id="KW-1133">Transmembrane helix</keyword>
<dbReference type="GO" id="GO:0015293">
    <property type="term" value="F:symporter activity"/>
    <property type="evidence" value="ECO:0007669"/>
    <property type="project" value="UniProtKB-KW"/>
</dbReference>
<name>A0A6P4IA87_DROKI</name>
<dbReference type="InterPro" id="IPR036259">
    <property type="entry name" value="MFS_trans_sf"/>
</dbReference>
<dbReference type="GO" id="GO:0016020">
    <property type="term" value="C:membrane"/>
    <property type="evidence" value="ECO:0007669"/>
    <property type="project" value="UniProtKB-SubCell"/>
</dbReference>
<feature type="region of interest" description="Disordered" evidence="7">
    <location>
        <begin position="63"/>
        <end position="83"/>
    </location>
</feature>
<dbReference type="InterPro" id="IPR011701">
    <property type="entry name" value="MFS"/>
</dbReference>
<evidence type="ECO:0000256" key="8">
    <source>
        <dbReference type="SAM" id="Phobius"/>
    </source>
</evidence>
<dbReference type="GeneID" id="108072850"/>
<evidence type="ECO:0000256" key="4">
    <source>
        <dbReference type="ARBA" id="ARBA00022847"/>
    </source>
</evidence>
<dbReference type="AlphaFoldDB" id="A0A6P4IA87"/>
<evidence type="ECO:0000256" key="7">
    <source>
        <dbReference type="SAM" id="MobiDB-lite"/>
    </source>
</evidence>
<dbReference type="FunFam" id="1.20.1250.20:FF:000003">
    <property type="entry name" value="Solute carrier family 17 member 3"/>
    <property type="match status" value="1"/>
</dbReference>
<feature type="transmembrane region" description="Helical" evidence="8">
    <location>
        <begin position="439"/>
        <end position="460"/>
    </location>
</feature>
<keyword evidence="3 8" id="KW-0812">Transmembrane</keyword>
<dbReference type="PROSITE" id="PS50850">
    <property type="entry name" value="MFS"/>
    <property type="match status" value="1"/>
</dbReference>
<keyword evidence="4" id="KW-0769">Symport</keyword>
<dbReference type="CDD" id="cd17318">
    <property type="entry name" value="MFS_SLC17"/>
    <property type="match status" value="1"/>
</dbReference>
<organism evidence="10 11">
    <name type="scientific">Drosophila kikkawai</name>
    <name type="common">Fruit fly</name>
    <dbReference type="NCBI Taxonomy" id="30033"/>
    <lineage>
        <taxon>Eukaryota</taxon>
        <taxon>Metazoa</taxon>
        <taxon>Ecdysozoa</taxon>
        <taxon>Arthropoda</taxon>
        <taxon>Hexapoda</taxon>
        <taxon>Insecta</taxon>
        <taxon>Pterygota</taxon>
        <taxon>Neoptera</taxon>
        <taxon>Endopterygota</taxon>
        <taxon>Diptera</taxon>
        <taxon>Brachycera</taxon>
        <taxon>Muscomorpha</taxon>
        <taxon>Ephydroidea</taxon>
        <taxon>Drosophilidae</taxon>
        <taxon>Drosophila</taxon>
        <taxon>Sophophora</taxon>
    </lineage>
</organism>
<dbReference type="PANTHER" id="PTHR11662">
    <property type="entry name" value="SOLUTE CARRIER FAMILY 17"/>
    <property type="match status" value="1"/>
</dbReference>
<dbReference type="Pfam" id="PF07690">
    <property type="entry name" value="MFS_1"/>
    <property type="match status" value="1"/>
</dbReference>
<dbReference type="OMA" id="MRMAIWH"/>
<feature type="transmembrane region" description="Helical" evidence="8">
    <location>
        <begin position="148"/>
        <end position="173"/>
    </location>
</feature>
<feature type="transmembrane region" description="Helical" evidence="8">
    <location>
        <begin position="24"/>
        <end position="53"/>
    </location>
</feature>
<feature type="transmembrane region" description="Helical" evidence="8">
    <location>
        <begin position="404"/>
        <end position="427"/>
    </location>
</feature>
<protein>
    <submittedName>
        <fullName evidence="11">Inorganic phosphate cotransporter</fullName>
    </submittedName>
</protein>
<sequence length="484" mass="53245">MENTQAQPDWAIKLSKAFIVPQRWILAIMGFFAIVNAYTMRVCLSQAITVLVIPRNYTDTPKEGLCEADDPSGGPPKSSSGTYDWTQERQGLILASFYIGYLITHVPGGILADKFGGKWTLSLGILATAIFTLITPVTIVYTEDIGLIVLRVLMGLGEGTTFPALSCLLSAWVPKRERGMLGALVLGGGQVGSILGNYLSGLLLHHFDWPWLFYFFGALAILWFLIFTALCYSSPGTHPFIKAKERDYLQGEIPPKSKDMPGTPWKAIFTSVPMWSLISAQIGHDWGFYIMVSCLPKYMADVMRFSIKNNGLYSSLPYMMMWIISLTSGVVADLMINRNCMSITNTRKIMTGFAAYCPAVLMVGASYAGCNRILVVALFTLCMGTMGTYYAGMKLTPLDMSPNYAGVLMAISNGIGSLTGVITPYLVGVMTPNTTMMEWRLVFWVAFVVLVVTAIVYCIWASGEIQPFNDGTNSNKKKTEEPPK</sequence>
<dbReference type="Gene3D" id="1.20.1250.20">
    <property type="entry name" value="MFS general substrate transporter like domains"/>
    <property type="match status" value="2"/>
</dbReference>
<dbReference type="PANTHER" id="PTHR11662:SF415">
    <property type="entry name" value="AT30085P-RELATED"/>
    <property type="match status" value="1"/>
</dbReference>
<evidence type="ECO:0000256" key="3">
    <source>
        <dbReference type="ARBA" id="ARBA00022692"/>
    </source>
</evidence>
<gene>
    <name evidence="11" type="primary">LOC108072850</name>
</gene>
<dbReference type="InterPro" id="IPR020846">
    <property type="entry name" value="MFS_dom"/>
</dbReference>
<feature type="transmembrane region" description="Helical" evidence="8">
    <location>
        <begin position="373"/>
        <end position="392"/>
    </location>
</feature>
<evidence type="ECO:0000256" key="1">
    <source>
        <dbReference type="ARBA" id="ARBA00004141"/>
    </source>
</evidence>
<keyword evidence="6 8" id="KW-0472">Membrane</keyword>
<dbReference type="Proteomes" id="UP001652661">
    <property type="component" value="Chromosome 2L"/>
</dbReference>
<feature type="transmembrane region" description="Helical" evidence="8">
    <location>
        <begin position="211"/>
        <end position="232"/>
    </location>
</feature>
<evidence type="ECO:0000259" key="9">
    <source>
        <dbReference type="PROSITE" id="PS50850"/>
    </source>
</evidence>
<reference evidence="11" key="2">
    <citation type="submission" date="2025-08" db="UniProtKB">
        <authorList>
            <consortium name="RefSeq"/>
        </authorList>
    </citation>
    <scope>IDENTIFICATION</scope>
    <source>
        <strain evidence="11">14028-0561.14</strain>
        <tissue evidence="11">Whole fly</tissue>
    </source>
</reference>
<feature type="compositionally biased region" description="Low complexity" evidence="7">
    <location>
        <begin position="71"/>
        <end position="81"/>
    </location>
</feature>
<evidence type="ECO:0000256" key="6">
    <source>
        <dbReference type="ARBA" id="ARBA00023136"/>
    </source>
</evidence>
<dbReference type="InterPro" id="IPR050382">
    <property type="entry name" value="MFS_Na/Anion_cotransporter"/>
</dbReference>
<evidence type="ECO:0000313" key="10">
    <source>
        <dbReference type="Proteomes" id="UP001652661"/>
    </source>
</evidence>
<feature type="transmembrane region" description="Helical" evidence="8">
    <location>
        <begin position="349"/>
        <end position="367"/>
    </location>
</feature>
<feature type="transmembrane region" description="Helical" evidence="8">
    <location>
        <begin position="92"/>
        <end position="112"/>
    </location>
</feature>
<feature type="transmembrane region" description="Helical" evidence="8">
    <location>
        <begin position="180"/>
        <end position="199"/>
    </location>
</feature>
<dbReference type="RefSeq" id="XP_017019656.1">
    <property type="nucleotide sequence ID" value="XM_017164167.3"/>
</dbReference>
<dbReference type="FunFam" id="1.20.1250.20:FF:000512">
    <property type="entry name" value="Putative inorganic phosphate cotransporter-like Protein"/>
    <property type="match status" value="1"/>
</dbReference>
<evidence type="ECO:0000313" key="11">
    <source>
        <dbReference type="RefSeq" id="XP_017019656.1"/>
    </source>
</evidence>
<reference evidence="10" key="1">
    <citation type="submission" date="2025-05" db="UniProtKB">
        <authorList>
            <consortium name="RefSeq"/>
        </authorList>
    </citation>
    <scope>NUCLEOTIDE SEQUENCE [LARGE SCALE GENOMIC DNA]</scope>
    <source>
        <strain evidence="10">14028-0561.14</strain>
    </source>
</reference>
<evidence type="ECO:0000256" key="5">
    <source>
        <dbReference type="ARBA" id="ARBA00022989"/>
    </source>
</evidence>
<feature type="transmembrane region" description="Helical" evidence="8">
    <location>
        <begin position="119"/>
        <end position="142"/>
    </location>
</feature>
<feature type="domain" description="Major facilitator superfamily (MFS) profile" evidence="9">
    <location>
        <begin position="25"/>
        <end position="465"/>
    </location>
</feature>
<evidence type="ECO:0000256" key="2">
    <source>
        <dbReference type="ARBA" id="ARBA00022448"/>
    </source>
</evidence>
<accession>A0A6P4IA87</accession>
<proteinExistence type="predicted"/>
<feature type="transmembrane region" description="Helical" evidence="8">
    <location>
        <begin position="319"/>
        <end position="337"/>
    </location>
</feature>